<sequence>MPRIYSRKTDRQGWDKTSMEKAIEDVNNNEMGWLLASKSNNISPHRLYNVDESALSTVQRPQKVFATTGREQVGTLTSAEKGSHVTVVCCMSVNGHFVPPCLIYPRKIMKQELIDEAPTGAILNKAYGKAATIQTAVNGFQKTGLWPVDPNIFPDYLFEPAETTNIPMQQDRVEPKEDSTVTENLCIPSSGPSQVEAGSSKSLIIASTSAADNPLPLSVALSRDTATAIPTTPTSSKLILQDMNINIINIPVSVLSPVPIGTYVAGQGKRKRKKPTILVLTSTPNIEEAKAKSNDFSSLQAFTEVGDDDEDCPCIYCNDLYSRSKPKEVSSDDILCVGCFELLQNQTASNTNPCSRTPKHIYACGLSIASCRTHIVSQDCPQRNVIGTKMDTSTSF</sequence>
<proteinExistence type="predicted"/>
<reference evidence="1" key="1">
    <citation type="journal article" date="2021" name="G3 (Bethesda)">
        <title>Genome and transcriptome analysis of the beet armyworm Spodoptera exigua reveals targets for pest control. .</title>
        <authorList>
            <person name="Simon S."/>
            <person name="Breeschoten T."/>
            <person name="Jansen H.J."/>
            <person name="Dirks R.P."/>
            <person name="Schranz M.E."/>
            <person name="Ros V.I.D."/>
        </authorList>
    </citation>
    <scope>NUCLEOTIDE SEQUENCE</scope>
    <source>
        <strain evidence="1">TB_SE_WUR_2020</strain>
    </source>
</reference>
<accession>A0A922MTV5</accession>
<comment type="caution">
    <text evidence="1">The sequence shown here is derived from an EMBL/GenBank/DDBJ whole genome shotgun (WGS) entry which is preliminary data.</text>
</comment>
<evidence type="ECO:0000313" key="2">
    <source>
        <dbReference type="Proteomes" id="UP000814243"/>
    </source>
</evidence>
<gene>
    <name evidence="1" type="ORF">HF086_012317</name>
</gene>
<organism evidence="1 2">
    <name type="scientific">Spodoptera exigua</name>
    <name type="common">Beet armyworm</name>
    <name type="synonym">Noctua fulgens</name>
    <dbReference type="NCBI Taxonomy" id="7107"/>
    <lineage>
        <taxon>Eukaryota</taxon>
        <taxon>Metazoa</taxon>
        <taxon>Ecdysozoa</taxon>
        <taxon>Arthropoda</taxon>
        <taxon>Hexapoda</taxon>
        <taxon>Insecta</taxon>
        <taxon>Pterygota</taxon>
        <taxon>Neoptera</taxon>
        <taxon>Endopterygota</taxon>
        <taxon>Lepidoptera</taxon>
        <taxon>Glossata</taxon>
        <taxon>Ditrysia</taxon>
        <taxon>Noctuoidea</taxon>
        <taxon>Noctuidae</taxon>
        <taxon>Amphipyrinae</taxon>
        <taxon>Spodoptera</taxon>
    </lineage>
</organism>
<protein>
    <submittedName>
        <fullName evidence="1">Uncharacterized protein</fullName>
    </submittedName>
</protein>
<dbReference type="EMBL" id="JACEFF010000175">
    <property type="protein sequence ID" value="KAH9642823.1"/>
    <property type="molecule type" value="Genomic_DNA"/>
</dbReference>
<evidence type="ECO:0000313" key="1">
    <source>
        <dbReference type="EMBL" id="KAH9642823.1"/>
    </source>
</evidence>
<dbReference type="AlphaFoldDB" id="A0A922MTV5"/>
<name>A0A922MTV5_SPOEX</name>
<dbReference type="Proteomes" id="UP000814243">
    <property type="component" value="Unassembled WGS sequence"/>
</dbReference>